<dbReference type="KEGG" id="aser:Asera_00550"/>
<evidence type="ECO:0000313" key="2">
    <source>
        <dbReference type="EMBL" id="BCJ25947.1"/>
    </source>
</evidence>
<name>A0A810KT10_9ACTN</name>
<protein>
    <submittedName>
        <fullName evidence="2">LuxR family transcriptional regulator</fullName>
    </submittedName>
</protein>
<organism evidence="2 3">
    <name type="scientific">Actinocatenispora sera</name>
    <dbReference type="NCBI Taxonomy" id="390989"/>
    <lineage>
        <taxon>Bacteria</taxon>
        <taxon>Bacillati</taxon>
        <taxon>Actinomycetota</taxon>
        <taxon>Actinomycetes</taxon>
        <taxon>Micromonosporales</taxon>
        <taxon>Micromonosporaceae</taxon>
        <taxon>Actinocatenispora</taxon>
    </lineage>
</organism>
<dbReference type="GO" id="GO:0003677">
    <property type="term" value="F:DNA binding"/>
    <property type="evidence" value="ECO:0007669"/>
    <property type="project" value="InterPro"/>
</dbReference>
<dbReference type="Gene3D" id="1.10.10.10">
    <property type="entry name" value="Winged helix-like DNA-binding domain superfamily/Winged helix DNA-binding domain"/>
    <property type="match status" value="1"/>
</dbReference>
<dbReference type="InterPro" id="IPR000792">
    <property type="entry name" value="Tscrpt_reg_LuxR_C"/>
</dbReference>
<sequence length="742" mass="79493">MAELADLAGPDGPRVISLVGPAGVGTSRLAREFLQRWRPNGGGAADRATDGPCADSRATDLRWLLRTVSGTELSDQHVLVRRGVVLLDDADRHRDAVATLVRSLLPVCPQLRFVIAGREPLHLYGEQVYPVGPLPVGTAGQADPDALAAVPAIELFVDRARSVRPDYRPTPDDYRSLAAICRLLDGLPLAIELAAARMTLFRPKALLRRLGDGLDVLEPQPTEVPVPQRSLRSAIGASLDRLGPAEGDLLDAVSVCSGGFDLAAVEALTGIDPASAERTMETLTARSLVQVAAHRPDGEPRFRMLHTTRRYAVERLRRSHQADRVTDRHAAYYLDLARTLAPDLSGPRQGAALAALADEHENLRHACHHLAGTGRAPAVLSLILDVSRYVVASGRVAATHGWLGRQLAGADPSGADVSGWLMYAGLCACLRQDRRARTLLTEVAARCRRTGDERREALALGLLGQIALMRRQYDEAARRWAQSRACGRARGMTGMLVADGMATLALLRGDLTAAARLCDRHASASAGDTLVGAVLAVRAGTVAGAAGDPTGAQARTRDGLRQFHQLQHRPGVAFALESLAVLAARGRDPRQCTLAARLVGAAETIRATAGSVYPSCPPGALDQALVRLRDAVGEPVFRRERLAGRRATLADAVGLALGEAEVPAPATRHPAPPETPLTARELQVARLVAAGHTNRQVAVDLDISEWTAINHLRHVMRKLDCRSRVGVAQWILHAELPLSREY</sequence>
<evidence type="ECO:0000259" key="1">
    <source>
        <dbReference type="PROSITE" id="PS50043"/>
    </source>
</evidence>
<dbReference type="Pfam" id="PF25872">
    <property type="entry name" value="HTH_77"/>
    <property type="match status" value="1"/>
</dbReference>
<dbReference type="InterPro" id="IPR036388">
    <property type="entry name" value="WH-like_DNA-bd_sf"/>
</dbReference>
<dbReference type="SUPFAM" id="SSF52540">
    <property type="entry name" value="P-loop containing nucleoside triphosphate hydrolases"/>
    <property type="match status" value="1"/>
</dbReference>
<dbReference type="PRINTS" id="PR00364">
    <property type="entry name" value="DISEASERSIST"/>
</dbReference>
<gene>
    <name evidence="2" type="ORF">Asera_00550</name>
</gene>
<dbReference type="PANTHER" id="PTHR47691:SF3">
    <property type="entry name" value="HTH-TYPE TRANSCRIPTIONAL REGULATOR RV0890C-RELATED"/>
    <property type="match status" value="1"/>
</dbReference>
<dbReference type="InterPro" id="IPR011990">
    <property type="entry name" value="TPR-like_helical_dom_sf"/>
</dbReference>
<evidence type="ECO:0000313" key="3">
    <source>
        <dbReference type="Proteomes" id="UP000680750"/>
    </source>
</evidence>
<dbReference type="InterPro" id="IPR058852">
    <property type="entry name" value="HTH_77"/>
</dbReference>
<dbReference type="Proteomes" id="UP000680750">
    <property type="component" value="Chromosome"/>
</dbReference>
<dbReference type="GO" id="GO:0006355">
    <property type="term" value="P:regulation of DNA-templated transcription"/>
    <property type="evidence" value="ECO:0007669"/>
    <property type="project" value="InterPro"/>
</dbReference>
<reference evidence="2" key="1">
    <citation type="submission" date="2020-08" db="EMBL/GenBank/DDBJ databases">
        <title>Whole genome shotgun sequence of Actinocatenispora sera NBRC 101916.</title>
        <authorList>
            <person name="Komaki H."/>
            <person name="Tamura T."/>
        </authorList>
    </citation>
    <scope>NUCLEOTIDE SEQUENCE</scope>
    <source>
        <strain evidence="2">NBRC 101916</strain>
    </source>
</reference>
<dbReference type="PROSITE" id="PS50043">
    <property type="entry name" value="HTH_LUXR_2"/>
    <property type="match status" value="1"/>
</dbReference>
<dbReference type="Gene3D" id="1.25.40.10">
    <property type="entry name" value="Tetratricopeptide repeat domain"/>
    <property type="match status" value="1"/>
</dbReference>
<feature type="domain" description="HTH luxR-type" evidence="1">
    <location>
        <begin position="670"/>
        <end position="735"/>
    </location>
</feature>
<dbReference type="PANTHER" id="PTHR47691">
    <property type="entry name" value="REGULATOR-RELATED"/>
    <property type="match status" value="1"/>
</dbReference>
<dbReference type="CDD" id="cd06170">
    <property type="entry name" value="LuxR_C_like"/>
    <property type="match status" value="1"/>
</dbReference>
<dbReference type="SMART" id="SM00421">
    <property type="entry name" value="HTH_LUXR"/>
    <property type="match status" value="1"/>
</dbReference>
<accession>A0A810KT10</accession>
<dbReference type="Pfam" id="PF00196">
    <property type="entry name" value="GerE"/>
    <property type="match status" value="1"/>
</dbReference>
<keyword evidence="3" id="KW-1185">Reference proteome</keyword>
<dbReference type="EMBL" id="AP023354">
    <property type="protein sequence ID" value="BCJ25947.1"/>
    <property type="molecule type" value="Genomic_DNA"/>
</dbReference>
<proteinExistence type="predicted"/>
<dbReference type="SUPFAM" id="SSF46894">
    <property type="entry name" value="C-terminal effector domain of the bipartite response regulators"/>
    <property type="match status" value="1"/>
</dbReference>
<dbReference type="AlphaFoldDB" id="A0A810KT10"/>
<dbReference type="PRINTS" id="PR00038">
    <property type="entry name" value="HTHLUXR"/>
</dbReference>
<dbReference type="InterPro" id="IPR016032">
    <property type="entry name" value="Sig_transdc_resp-reg_C-effctor"/>
</dbReference>
<dbReference type="InterPro" id="IPR027417">
    <property type="entry name" value="P-loop_NTPase"/>
</dbReference>